<evidence type="ECO:0000313" key="3">
    <source>
        <dbReference type="Proteomes" id="UP000323653"/>
    </source>
</evidence>
<gene>
    <name evidence="2" type="ORF">FYC62_08770</name>
</gene>
<feature type="transmembrane region" description="Helical" evidence="1">
    <location>
        <begin position="43"/>
        <end position="60"/>
    </location>
</feature>
<organism evidence="2 3">
    <name type="scientific">Pedobacter aquae</name>
    <dbReference type="NCBI Taxonomy" id="2605747"/>
    <lineage>
        <taxon>Bacteria</taxon>
        <taxon>Pseudomonadati</taxon>
        <taxon>Bacteroidota</taxon>
        <taxon>Sphingobacteriia</taxon>
        <taxon>Sphingobacteriales</taxon>
        <taxon>Sphingobacteriaceae</taxon>
        <taxon>Pedobacter</taxon>
    </lineage>
</organism>
<proteinExistence type="predicted"/>
<keyword evidence="1" id="KW-1133">Transmembrane helix</keyword>
<dbReference type="Proteomes" id="UP000323653">
    <property type="component" value="Chromosome"/>
</dbReference>
<evidence type="ECO:0000256" key="1">
    <source>
        <dbReference type="SAM" id="Phobius"/>
    </source>
</evidence>
<sequence>MRERLMNEKLVFFSAIFCVLLLYPVLSIFNRSSLIWGIPTLYLYLFVAWIFIIAVLFYVVRKDSRE</sequence>
<dbReference type="KEGG" id="pej:FYC62_08770"/>
<keyword evidence="3" id="KW-1185">Reference proteome</keyword>
<evidence type="ECO:0008006" key="4">
    <source>
        <dbReference type="Google" id="ProtNLM"/>
    </source>
</evidence>
<dbReference type="RefSeq" id="WP_081987539.1">
    <property type="nucleotide sequence ID" value="NZ_CP043329.1"/>
</dbReference>
<name>A0A5C0VG69_9SPHI</name>
<dbReference type="AlphaFoldDB" id="A0A5C0VG69"/>
<reference evidence="2 3" key="1">
    <citation type="submission" date="2019-08" db="EMBL/GenBank/DDBJ databases">
        <title>Pedobacter sp. nov., isolated from Han river, South Korea.</title>
        <authorList>
            <person name="Lee D.-H."/>
            <person name="Kim Y.-S."/>
            <person name="Hwang E.-M."/>
            <person name="Le Tran T.C."/>
            <person name="Cha C.-J."/>
        </authorList>
    </citation>
    <scope>NUCLEOTIDE SEQUENCE [LARGE SCALE GENOMIC DNA]</scope>
    <source>
        <strain evidence="2 3">CJ43</strain>
    </source>
</reference>
<keyword evidence="1" id="KW-0812">Transmembrane</keyword>
<keyword evidence="1" id="KW-0472">Membrane</keyword>
<dbReference type="EMBL" id="CP043329">
    <property type="protein sequence ID" value="QEK51738.1"/>
    <property type="molecule type" value="Genomic_DNA"/>
</dbReference>
<evidence type="ECO:0000313" key="2">
    <source>
        <dbReference type="EMBL" id="QEK51738.1"/>
    </source>
</evidence>
<protein>
    <recommendedName>
        <fullName evidence="4">DUF3311 domain-containing protein</fullName>
    </recommendedName>
</protein>
<accession>A0A5C0VG69</accession>